<evidence type="ECO:0000313" key="2">
    <source>
        <dbReference type="EMBL" id="GFU25574.1"/>
    </source>
</evidence>
<gene>
    <name evidence="2" type="primary">chiPu_0009255</name>
    <name evidence="2" type="ORF">NPIL_341681</name>
</gene>
<comment type="caution">
    <text evidence="2">The sequence shown here is derived from an EMBL/GenBank/DDBJ whole genome shotgun (WGS) entry which is preliminary data.</text>
</comment>
<dbReference type="EMBL" id="BMAW01128463">
    <property type="protein sequence ID" value="GFU25574.1"/>
    <property type="molecule type" value="Genomic_DNA"/>
</dbReference>
<dbReference type="InterPro" id="IPR009057">
    <property type="entry name" value="Homeodomain-like_sf"/>
</dbReference>
<keyword evidence="3" id="KW-1185">Reference proteome</keyword>
<evidence type="ECO:0000256" key="1">
    <source>
        <dbReference type="ARBA" id="ARBA00004123"/>
    </source>
</evidence>
<dbReference type="Gene3D" id="1.10.10.60">
    <property type="entry name" value="Homeodomain-like"/>
    <property type="match status" value="1"/>
</dbReference>
<dbReference type="SUPFAM" id="SSF46689">
    <property type="entry name" value="Homeodomain-like"/>
    <property type="match status" value="1"/>
</dbReference>
<dbReference type="OrthoDB" id="125347at2759"/>
<dbReference type="Proteomes" id="UP000887013">
    <property type="component" value="Unassembled WGS sequence"/>
</dbReference>
<evidence type="ECO:0000313" key="3">
    <source>
        <dbReference type="Proteomes" id="UP000887013"/>
    </source>
</evidence>
<reference evidence="2" key="1">
    <citation type="submission" date="2020-08" db="EMBL/GenBank/DDBJ databases">
        <title>Multicomponent nature underlies the extraordinary mechanical properties of spider dragline silk.</title>
        <authorList>
            <person name="Kono N."/>
            <person name="Nakamura H."/>
            <person name="Mori M."/>
            <person name="Yoshida Y."/>
            <person name="Ohtoshi R."/>
            <person name="Malay A.D."/>
            <person name="Moran D.A.P."/>
            <person name="Tomita M."/>
            <person name="Numata K."/>
            <person name="Arakawa K."/>
        </authorList>
    </citation>
    <scope>NUCLEOTIDE SEQUENCE</scope>
</reference>
<accession>A0A8X6QLN1</accession>
<name>A0A8X6QLN1_NEPPI</name>
<sequence>MDRKKCSKNTKRKKEWNRATIEVKKDLIAKHESRTRLTDLAFMFEMPKPTVCTILKNKEAIKAADVSKGVTTLSARRWKSIEELEKFLYTRINEKLLAGDEIS</sequence>
<organism evidence="2 3">
    <name type="scientific">Nephila pilipes</name>
    <name type="common">Giant wood spider</name>
    <name type="synonym">Nephila maculata</name>
    <dbReference type="NCBI Taxonomy" id="299642"/>
    <lineage>
        <taxon>Eukaryota</taxon>
        <taxon>Metazoa</taxon>
        <taxon>Ecdysozoa</taxon>
        <taxon>Arthropoda</taxon>
        <taxon>Chelicerata</taxon>
        <taxon>Arachnida</taxon>
        <taxon>Araneae</taxon>
        <taxon>Araneomorphae</taxon>
        <taxon>Entelegynae</taxon>
        <taxon>Araneoidea</taxon>
        <taxon>Nephilidae</taxon>
        <taxon>Nephila</taxon>
    </lineage>
</organism>
<dbReference type="GO" id="GO:0005634">
    <property type="term" value="C:nucleus"/>
    <property type="evidence" value="ECO:0007669"/>
    <property type="project" value="UniProtKB-SubCell"/>
</dbReference>
<dbReference type="AlphaFoldDB" id="A0A8X6QLN1"/>
<proteinExistence type="predicted"/>
<comment type="subcellular location">
    <subcellularLocation>
        <location evidence="1">Nucleus</location>
    </subcellularLocation>
</comment>
<protein>
    <submittedName>
        <fullName evidence="2">HTH CENPB-type domain-containing protein</fullName>
    </submittedName>
</protein>